<organism evidence="1 2">
    <name type="scientific">Chaetomium tenue</name>
    <dbReference type="NCBI Taxonomy" id="1854479"/>
    <lineage>
        <taxon>Eukaryota</taxon>
        <taxon>Fungi</taxon>
        <taxon>Dikarya</taxon>
        <taxon>Ascomycota</taxon>
        <taxon>Pezizomycotina</taxon>
        <taxon>Sordariomycetes</taxon>
        <taxon>Sordariomycetidae</taxon>
        <taxon>Sordariales</taxon>
        <taxon>Chaetomiaceae</taxon>
        <taxon>Chaetomium</taxon>
    </lineage>
</organism>
<dbReference type="Proteomes" id="UP000724584">
    <property type="component" value="Unassembled WGS sequence"/>
</dbReference>
<accession>A0ACB7P9V6</accession>
<reference evidence="1 2" key="1">
    <citation type="journal article" date="2021" name="Nat. Commun.">
        <title>Genetic determinants of endophytism in the Arabidopsis root mycobiome.</title>
        <authorList>
            <person name="Mesny F."/>
            <person name="Miyauchi S."/>
            <person name="Thiergart T."/>
            <person name="Pickel B."/>
            <person name="Atanasova L."/>
            <person name="Karlsson M."/>
            <person name="Huettel B."/>
            <person name="Barry K.W."/>
            <person name="Haridas S."/>
            <person name="Chen C."/>
            <person name="Bauer D."/>
            <person name="Andreopoulos W."/>
            <person name="Pangilinan J."/>
            <person name="LaButti K."/>
            <person name="Riley R."/>
            <person name="Lipzen A."/>
            <person name="Clum A."/>
            <person name="Drula E."/>
            <person name="Henrissat B."/>
            <person name="Kohler A."/>
            <person name="Grigoriev I.V."/>
            <person name="Martin F.M."/>
            <person name="Hacquard S."/>
        </authorList>
    </citation>
    <scope>NUCLEOTIDE SEQUENCE [LARGE SCALE GENOMIC DNA]</scope>
    <source>
        <strain evidence="1 2">MPI-SDFR-AT-0079</strain>
    </source>
</reference>
<keyword evidence="2" id="KW-1185">Reference proteome</keyword>
<evidence type="ECO:0000313" key="1">
    <source>
        <dbReference type="EMBL" id="KAH6635853.1"/>
    </source>
</evidence>
<proteinExistence type="predicted"/>
<dbReference type="EMBL" id="JAGIZQ010000003">
    <property type="protein sequence ID" value="KAH6635853.1"/>
    <property type="molecule type" value="Genomic_DNA"/>
</dbReference>
<comment type="caution">
    <text evidence="1">The sequence shown here is derived from an EMBL/GenBank/DDBJ whole genome shotgun (WGS) entry which is preliminary data.</text>
</comment>
<protein>
    <submittedName>
        <fullName evidence="1">Uncharacterized protein</fullName>
    </submittedName>
</protein>
<sequence length="326" mass="35207">MGKPPFEMGGRPADENLPEAVQRPPMASSTPLPEVVPDSSPEFAQPRHYMETDKYPVYYDTAPKFPHDPQTPGVQGMPSPGYQSHQPWTDAEHSVSMMSPNSALPWQSFPPGDDQQTYVGSEPPAPEKRICGLRKRLFIIIAVIVALVVVGAAVGGGVGGSMAARQGSSDGAEPAETSSASSSSATGTSTGTGSTTTTPTPSSTTSRGPDLPTPTISFLSNQTDRTYKGYALQAYEDNDFEGKASPIFWDEGFYDLGFDATSWIWIPNDLDACVTFCANKTTETGYACMPQRKHATKNNIPFKRVFLWRGAWRKDGTVEEMSTKCS</sequence>
<evidence type="ECO:0000313" key="2">
    <source>
        <dbReference type="Proteomes" id="UP000724584"/>
    </source>
</evidence>
<gene>
    <name evidence="1" type="ORF">F5144DRAFT_565617</name>
</gene>
<name>A0ACB7P9V6_9PEZI</name>